<proteinExistence type="inferred from homology"/>
<dbReference type="PANTHER" id="PTHR43448">
    <property type="entry name" value="PROTOHEME IX FARNESYLTRANSFERASE, MITOCHONDRIAL"/>
    <property type="match status" value="1"/>
</dbReference>
<protein>
    <recommendedName>
        <fullName evidence="4">Protoheme IX farnesyltransferase, mitochondrial</fullName>
        <ecNumber evidence="3">2.5.1.141</ecNumber>
    </recommendedName>
    <alternativeName>
        <fullName evidence="12">Heme O synthase</fullName>
    </alternativeName>
</protein>
<evidence type="ECO:0000256" key="1">
    <source>
        <dbReference type="ARBA" id="ARBA00004225"/>
    </source>
</evidence>
<evidence type="ECO:0000256" key="6">
    <source>
        <dbReference type="ARBA" id="ARBA00022692"/>
    </source>
</evidence>
<dbReference type="CDD" id="cd13957">
    <property type="entry name" value="PT_UbiA_Cox10"/>
    <property type="match status" value="1"/>
</dbReference>
<evidence type="ECO:0000256" key="3">
    <source>
        <dbReference type="ARBA" id="ARBA00012292"/>
    </source>
</evidence>
<sequence length="441" mass="48612">MLNCYKITQLCSNRTVFLRIVPLRKYVQKISPREAAVAQTVASDVRPSERADPSIAISVACSFKPSSFVVDEPRVPVIGTPVLNPDDVISQGNSNSLSNQVVKEMIWQPTPSTDKTRRIKHYLMLSKIRLTSLVVITSMAGYAVAPASFDPTTFLMCSVGTGLLSGAANSINQFFEVPFDAQMSRTKNRVLVKGFLTPLHAVGFATVAGISGISLLYYGCNGLTAALGATNLVLYTLIYTPMKRYSILNTWVGSVVGAIPPMMGWAACAGDLGPGAWILAGLLYAWQFPHFNALSWNLRPDYSRAGYRMMAVTDPALCRRVALRYTAIITGLSLAAPYFDVTNHWFALETLPLNGYFTYLAWKFYQNSDSGSSRKLFRFSLLHLPLLMILFLVNKKRWIFTENKPTEAILKHDVLSAVSGNSDKSSIVSEILPPILSKQKL</sequence>
<comment type="similarity">
    <text evidence="2">Belongs to the UbiA prenyltransferase family.</text>
</comment>
<dbReference type="OMA" id="HFWAIGW"/>
<evidence type="ECO:0000256" key="14">
    <source>
        <dbReference type="SAM" id="Phobius"/>
    </source>
</evidence>
<keyword evidence="9" id="KW-0496">Mitochondrion</keyword>
<dbReference type="InterPro" id="IPR006369">
    <property type="entry name" value="Protohaem_IX_farnesylTrfase"/>
</dbReference>
<dbReference type="HAMAP" id="MF_00154">
    <property type="entry name" value="CyoE_CtaB"/>
    <property type="match status" value="1"/>
</dbReference>
<keyword evidence="5" id="KW-0808">Transferase</keyword>
<feature type="transmembrane region" description="Helical" evidence="14">
    <location>
        <begin position="376"/>
        <end position="393"/>
    </location>
</feature>
<evidence type="ECO:0000256" key="11">
    <source>
        <dbReference type="ARBA" id="ARBA00023136"/>
    </source>
</evidence>
<keyword evidence="11 14" id="KW-0472">Membrane</keyword>
<feature type="transmembrane region" description="Helical" evidence="14">
    <location>
        <begin position="317"/>
        <end position="339"/>
    </location>
</feature>
<dbReference type="GO" id="GO:0006784">
    <property type="term" value="P:heme A biosynthetic process"/>
    <property type="evidence" value="ECO:0007669"/>
    <property type="project" value="TreeGrafter"/>
</dbReference>
<dbReference type="FunFam" id="1.10.357.140:FF:000004">
    <property type="entry name" value="Protoheme IX farnesyltransferase, mitochondrial"/>
    <property type="match status" value="1"/>
</dbReference>
<keyword evidence="10" id="KW-0350">Heme biosynthesis</keyword>
<feature type="transmembrane region" description="Helical" evidence="14">
    <location>
        <begin position="128"/>
        <end position="145"/>
    </location>
</feature>
<keyword evidence="8 14" id="KW-1133">Transmembrane helix</keyword>
<comment type="subcellular location">
    <subcellularLocation>
        <location evidence="1">Mitochondrion membrane</location>
        <topology evidence="1">Multi-pass membrane protein</topology>
    </subcellularLocation>
</comment>
<evidence type="ECO:0000256" key="13">
    <source>
        <dbReference type="ARBA" id="ARBA00047690"/>
    </source>
</evidence>
<dbReference type="Pfam" id="PF01040">
    <property type="entry name" value="UbiA"/>
    <property type="match status" value="1"/>
</dbReference>
<dbReference type="Gene3D" id="1.10.357.140">
    <property type="entry name" value="UbiA prenyltransferase"/>
    <property type="match status" value="1"/>
</dbReference>
<dbReference type="EMBL" id="UFQT01000735">
    <property type="protein sequence ID" value="SSX26830.1"/>
    <property type="molecule type" value="Genomic_DNA"/>
</dbReference>
<dbReference type="InterPro" id="IPR044878">
    <property type="entry name" value="UbiA_sf"/>
</dbReference>
<dbReference type="InterPro" id="IPR000537">
    <property type="entry name" value="UbiA_prenyltransferase"/>
</dbReference>
<accession>A0A336M9Y1</accession>
<reference evidence="15" key="1">
    <citation type="submission" date="2018-07" db="EMBL/GenBank/DDBJ databases">
        <authorList>
            <person name="Quirk P.G."/>
            <person name="Krulwich T.A."/>
        </authorList>
    </citation>
    <scope>NUCLEOTIDE SEQUENCE</scope>
</reference>
<evidence type="ECO:0000256" key="5">
    <source>
        <dbReference type="ARBA" id="ARBA00022679"/>
    </source>
</evidence>
<comment type="catalytic activity">
    <reaction evidence="13">
        <text>heme b + (2E,6E)-farnesyl diphosphate + H2O = Fe(II)-heme o + diphosphate</text>
        <dbReference type="Rhea" id="RHEA:28070"/>
        <dbReference type="ChEBI" id="CHEBI:15377"/>
        <dbReference type="ChEBI" id="CHEBI:33019"/>
        <dbReference type="ChEBI" id="CHEBI:60344"/>
        <dbReference type="ChEBI" id="CHEBI:60530"/>
        <dbReference type="ChEBI" id="CHEBI:175763"/>
        <dbReference type="EC" id="2.5.1.141"/>
    </reaction>
</comment>
<dbReference type="EC" id="2.5.1.141" evidence="3"/>
<dbReference type="VEuPathDB" id="VectorBase:CSON013916"/>
<evidence type="ECO:0000256" key="2">
    <source>
        <dbReference type="ARBA" id="ARBA00005985"/>
    </source>
</evidence>
<evidence type="ECO:0000256" key="10">
    <source>
        <dbReference type="ARBA" id="ARBA00023133"/>
    </source>
</evidence>
<feature type="transmembrane region" description="Helical" evidence="14">
    <location>
        <begin position="245"/>
        <end position="263"/>
    </location>
</feature>
<gene>
    <name evidence="15" type="primary">CSON013916</name>
</gene>
<dbReference type="GO" id="GO:0031966">
    <property type="term" value="C:mitochondrial membrane"/>
    <property type="evidence" value="ECO:0007669"/>
    <property type="project" value="UniProtKB-SubCell"/>
</dbReference>
<dbReference type="GO" id="GO:0008495">
    <property type="term" value="F:protoheme IX farnesyltransferase activity"/>
    <property type="evidence" value="ECO:0007669"/>
    <property type="project" value="UniProtKB-EC"/>
</dbReference>
<evidence type="ECO:0000313" key="15">
    <source>
        <dbReference type="EMBL" id="SSX26830.1"/>
    </source>
</evidence>
<feature type="transmembrane region" description="Helical" evidence="14">
    <location>
        <begin position="190"/>
        <end position="210"/>
    </location>
</feature>
<dbReference type="NCBIfam" id="TIGR01473">
    <property type="entry name" value="cyoE_ctaB"/>
    <property type="match status" value="1"/>
</dbReference>
<dbReference type="InterPro" id="IPR030470">
    <property type="entry name" value="UbiA_prenylTrfase_CS"/>
</dbReference>
<dbReference type="AlphaFoldDB" id="A0A336M9Y1"/>
<dbReference type="PROSITE" id="PS00943">
    <property type="entry name" value="UBIA"/>
    <property type="match status" value="1"/>
</dbReference>
<organism evidence="15">
    <name type="scientific">Culicoides sonorensis</name>
    <name type="common">Biting midge</name>
    <dbReference type="NCBI Taxonomy" id="179676"/>
    <lineage>
        <taxon>Eukaryota</taxon>
        <taxon>Metazoa</taxon>
        <taxon>Ecdysozoa</taxon>
        <taxon>Arthropoda</taxon>
        <taxon>Hexapoda</taxon>
        <taxon>Insecta</taxon>
        <taxon>Pterygota</taxon>
        <taxon>Neoptera</taxon>
        <taxon>Endopterygota</taxon>
        <taxon>Diptera</taxon>
        <taxon>Nematocera</taxon>
        <taxon>Chironomoidea</taxon>
        <taxon>Ceratopogonidae</taxon>
        <taxon>Ceratopogoninae</taxon>
        <taxon>Culicoides</taxon>
        <taxon>Monoculicoides</taxon>
    </lineage>
</organism>
<feature type="transmembrane region" description="Helical" evidence="14">
    <location>
        <begin position="151"/>
        <end position="169"/>
    </location>
</feature>
<evidence type="ECO:0000256" key="7">
    <source>
        <dbReference type="ARBA" id="ARBA00022946"/>
    </source>
</evidence>
<feature type="transmembrane region" description="Helical" evidence="14">
    <location>
        <begin position="275"/>
        <end position="296"/>
    </location>
</feature>
<keyword evidence="6 14" id="KW-0812">Transmembrane</keyword>
<name>A0A336M9Y1_CULSO</name>
<evidence type="ECO:0000256" key="8">
    <source>
        <dbReference type="ARBA" id="ARBA00022989"/>
    </source>
</evidence>
<evidence type="ECO:0000256" key="4">
    <source>
        <dbReference type="ARBA" id="ARBA00016335"/>
    </source>
</evidence>
<keyword evidence="7" id="KW-0809">Transit peptide</keyword>
<evidence type="ECO:0000256" key="12">
    <source>
        <dbReference type="ARBA" id="ARBA00030253"/>
    </source>
</evidence>
<dbReference type="PANTHER" id="PTHR43448:SF2">
    <property type="entry name" value="PROTOHEME IX FARNESYLTRANSFERASE, MITOCHONDRIAL"/>
    <property type="match status" value="1"/>
</dbReference>
<feature type="transmembrane region" description="Helical" evidence="14">
    <location>
        <begin position="216"/>
        <end position="238"/>
    </location>
</feature>
<evidence type="ECO:0000256" key="9">
    <source>
        <dbReference type="ARBA" id="ARBA00023128"/>
    </source>
</evidence>